<organism evidence="3 4">
    <name type="scientific">Oryza sativa subsp. indica</name>
    <name type="common">Rice</name>
    <dbReference type="NCBI Taxonomy" id="39946"/>
    <lineage>
        <taxon>Eukaryota</taxon>
        <taxon>Viridiplantae</taxon>
        <taxon>Streptophyta</taxon>
        <taxon>Embryophyta</taxon>
        <taxon>Tracheophyta</taxon>
        <taxon>Spermatophyta</taxon>
        <taxon>Magnoliopsida</taxon>
        <taxon>Liliopsida</taxon>
        <taxon>Poales</taxon>
        <taxon>Poaceae</taxon>
        <taxon>BOP clade</taxon>
        <taxon>Oryzoideae</taxon>
        <taxon>Oryzeae</taxon>
        <taxon>Oryzinae</taxon>
        <taxon>Oryza</taxon>
        <taxon>Oryza sativa</taxon>
    </lineage>
</organism>
<protein>
    <recommendedName>
        <fullName evidence="5">Protein kinase domain-containing protein</fullName>
    </recommendedName>
</protein>
<evidence type="ECO:0000313" key="4">
    <source>
        <dbReference type="Proteomes" id="UP000007015"/>
    </source>
</evidence>
<dbReference type="STRING" id="39946.A2ZCR5"/>
<dbReference type="InterPro" id="IPR011009">
    <property type="entry name" value="Kinase-like_dom_sf"/>
</dbReference>
<reference evidence="3 4" key="1">
    <citation type="journal article" date="2005" name="PLoS Biol.">
        <title>The genomes of Oryza sativa: a history of duplications.</title>
        <authorList>
            <person name="Yu J."/>
            <person name="Wang J."/>
            <person name="Lin W."/>
            <person name="Li S."/>
            <person name="Li H."/>
            <person name="Zhou J."/>
            <person name="Ni P."/>
            <person name="Dong W."/>
            <person name="Hu S."/>
            <person name="Zeng C."/>
            <person name="Zhang J."/>
            <person name="Zhang Y."/>
            <person name="Li R."/>
            <person name="Xu Z."/>
            <person name="Li S."/>
            <person name="Li X."/>
            <person name="Zheng H."/>
            <person name="Cong L."/>
            <person name="Lin L."/>
            <person name="Yin J."/>
            <person name="Geng J."/>
            <person name="Li G."/>
            <person name="Shi J."/>
            <person name="Liu J."/>
            <person name="Lv H."/>
            <person name="Li J."/>
            <person name="Wang J."/>
            <person name="Deng Y."/>
            <person name="Ran L."/>
            <person name="Shi X."/>
            <person name="Wang X."/>
            <person name="Wu Q."/>
            <person name="Li C."/>
            <person name="Ren X."/>
            <person name="Wang J."/>
            <person name="Wang X."/>
            <person name="Li D."/>
            <person name="Liu D."/>
            <person name="Zhang X."/>
            <person name="Ji Z."/>
            <person name="Zhao W."/>
            <person name="Sun Y."/>
            <person name="Zhang Z."/>
            <person name="Bao J."/>
            <person name="Han Y."/>
            <person name="Dong L."/>
            <person name="Ji J."/>
            <person name="Chen P."/>
            <person name="Wu S."/>
            <person name="Liu J."/>
            <person name="Xiao Y."/>
            <person name="Bu D."/>
            <person name="Tan J."/>
            <person name="Yang L."/>
            <person name="Ye C."/>
            <person name="Zhang J."/>
            <person name="Xu J."/>
            <person name="Zhou Y."/>
            <person name="Yu Y."/>
            <person name="Zhang B."/>
            <person name="Zhuang S."/>
            <person name="Wei H."/>
            <person name="Liu B."/>
            <person name="Lei M."/>
            <person name="Yu H."/>
            <person name="Li Y."/>
            <person name="Xu H."/>
            <person name="Wei S."/>
            <person name="He X."/>
            <person name="Fang L."/>
            <person name="Zhang Z."/>
            <person name="Zhang Y."/>
            <person name="Huang X."/>
            <person name="Su Z."/>
            <person name="Tong W."/>
            <person name="Li J."/>
            <person name="Tong Z."/>
            <person name="Li S."/>
            <person name="Ye J."/>
            <person name="Wang L."/>
            <person name="Fang L."/>
            <person name="Lei T."/>
            <person name="Chen C."/>
            <person name="Chen H."/>
            <person name="Xu Z."/>
            <person name="Li H."/>
            <person name="Huang H."/>
            <person name="Zhang F."/>
            <person name="Xu H."/>
            <person name="Li N."/>
            <person name="Zhao C."/>
            <person name="Li S."/>
            <person name="Dong L."/>
            <person name="Huang Y."/>
            <person name="Li L."/>
            <person name="Xi Y."/>
            <person name="Qi Q."/>
            <person name="Li W."/>
            <person name="Zhang B."/>
            <person name="Hu W."/>
            <person name="Zhang Y."/>
            <person name="Tian X."/>
            <person name="Jiao Y."/>
            <person name="Liang X."/>
            <person name="Jin J."/>
            <person name="Gao L."/>
            <person name="Zheng W."/>
            <person name="Hao B."/>
            <person name="Liu S."/>
            <person name="Wang W."/>
            <person name="Yuan L."/>
            <person name="Cao M."/>
            <person name="McDermott J."/>
            <person name="Samudrala R."/>
            <person name="Wang J."/>
            <person name="Wong G.K."/>
            <person name="Yang H."/>
        </authorList>
    </citation>
    <scope>NUCLEOTIDE SEQUENCE [LARGE SCALE GENOMIC DNA]</scope>
    <source>
        <strain evidence="4">cv. 93-11</strain>
    </source>
</reference>
<dbReference type="InterPro" id="IPR042178">
    <property type="entry name" value="Serpin_sf_1"/>
</dbReference>
<dbReference type="AlphaFoldDB" id="A2ZCR5"/>
<name>A2ZCR5_ORYSI</name>
<evidence type="ECO:0000313" key="3">
    <source>
        <dbReference type="EMBL" id="EAY80399.1"/>
    </source>
</evidence>
<dbReference type="Gramene" id="BGIOSGA034267-TA">
    <property type="protein sequence ID" value="BGIOSGA034267-PA"/>
    <property type="gene ID" value="BGIOSGA034267"/>
</dbReference>
<proteinExistence type="inferred from homology"/>
<sequence>MAVLAEIAGDESPPPLPPSEGGEVSGAPSTSSTSDADGGGKPSPRTSKPTEIHHSPLPSDAIAVDLWSTGCILAKLLAGKPILPGQTEVSSSYLRRALRRPRFPAHRRLSSAPAPKPEAAEEAMPPPRPLGEALAAARRAFCLPLAGTANAAVSAPAVHVSLALAAAGARGATRRQLARGGGGDAASVASRFVKHVLKNRSNSGGPRLEFASGFWADASRIFRRSSWDSPAICTALSRKRRFQ</sequence>
<dbReference type="HOGENOM" id="CLU_100027_0_0_1"/>
<dbReference type="InterPro" id="IPR036186">
    <property type="entry name" value="Serpin_sf"/>
</dbReference>
<dbReference type="Gene3D" id="3.30.497.10">
    <property type="entry name" value="Antithrombin, subunit I, domain 2"/>
    <property type="match status" value="1"/>
</dbReference>
<gene>
    <name evidence="3" type="ORF">OsI_35577</name>
</gene>
<keyword evidence="4" id="KW-1185">Reference proteome</keyword>
<feature type="region of interest" description="Disordered" evidence="2">
    <location>
        <begin position="1"/>
        <end position="56"/>
    </location>
</feature>
<dbReference type="Proteomes" id="UP000007015">
    <property type="component" value="Chromosome 11"/>
</dbReference>
<comment type="similarity">
    <text evidence="1">Belongs to the serpin family.</text>
</comment>
<accession>A2ZCR5</accession>
<dbReference type="SUPFAM" id="SSF56112">
    <property type="entry name" value="Protein kinase-like (PK-like)"/>
    <property type="match status" value="1"/>
</dbReference>
<dbReference type="Gene3D" id="1.10.510.10">
    <property type="entry name" value="Transferase(Phosphotransferase) domain 1"/>
    <property type="match status" value="1"/>
</dbReference>
<evidence type="ECO:0008006" key="5">
    <source>
        <dbReference type="Google" id="ProtNLM"/>
    </source>
</evidence>
<dbReference type="SUPFAM" id="SSF56574">
    <property type="entry name" value="Serpins"/>
    <property type="match status" value="1"/>
</dbReference>
<feature type="region of interest" description="Disordered" evidence="2">
    <location>
        <begin position="104"/>
        <end position="128"/>
    </location>
</feature>
<feature type="compositionally biased region" description="Low complexity" evidence="2">
    <location>
        <begin position="19"/>
        <end position="36"/>
    </location>
</feature>
<evidence type="ECO:0000256" key="1">
    <source>
        <dbReference type="ARBA" id="ARBA00009500"/>
    </source>
</evidence>
<evidence type="ECO:0000256" key="2">
    <source>
        <dbReference type="SAM" id="MobiDB-lite"/>
    </source>
</evidence>
<dbReference type="EMBL" id="CM000136">
    <property type="protein sequence ID" value="EAY80399.1"/>
    <property type="molecule type" value="Genomic_DNA"/>
</dbReference>